<evidence type="ECO:0008006" key="3">
    <source>
        <dbReference type="Google" id="ProtNLM"/>
    </source>
</evidence>
<dbReference type="EMBL" id="LLZH01000279">
    <property type="protein sequence ID" value="KUL29474.1"/>
    <property type="molecule type" value="Genomic_DNA"/>
</dbReference>
<evidence type="ECO:0000313" key="1">
    <source>
        <dbReference type="EMBL" id="KUL29474.1"/>
    </source>
</evidence>
<name>A0A101JM72_9ACTN</name>
<sequence>MVAETLRNMPVPAAQVLHGDCTERNFIFRSGVGPALVDFRAPCRWPIWWELARIGCAVPAILSGDAHISALARFLAAYRENNDEIPVADLVAVAQAARCYTTASVTPLQDLVAPGPLLSMPVLANYVEQRHAAVTALWNRADDYDQALREALR</sequence>
<protein>
    <recommendedName>
        <fullName evidence="3">Aminoglycoside phosphotransferase domain-containing protein</fullName>
    </recommendedName>
</protein>
<comment type="caution">
    <text evidence="1">The sequence shown here is derived from an EMBL/GenBank/DDBJ whole genome shotgun (WGS) entry which is preliminary data.</text>
</comment>
<keyword evidence="2" id="KW-1185">Reference proteome</keyword>
<dbReference type="Proteomes" id="UP000053244">
    <property type="component" value="Unassembled WGS sequence"/>
</dbReference>
<dbReference type="SUPFAM" id="SSF56112">
    <property type="entry name" value="Protein kinase-like (PK-like)"/>
    <property type="match status" value="1"/>
</dbReference>
<organism evidence="1 2">
    <name type="scientific">Actinoplanes awajinensis subsp. mycoplanecinus</name>
    <dbReference type="NCBI Taxonomy" id="135947"/>
    <lineage>
        <taxon>Bacteria</taxon>
        <taxon>Bacillati</taxon>
        <taxon>Actinomycetota</taxon>
        <taxon>Actinomycetes</taxon>
        <taxon>Micromonosporales</taxon>
        <taxon>Micromonosporaceae</taxon>
        <taxon>Actinoplanes</taxon>
    </lineage>
</organism>
<dbReference type="InterPro" id="IPR011009">
    <property type="entry name" value="Kinase-like_dom_sf"/>
</dbReference>
<accession>A0A101JM72</accession>
<gene>
    <name evidence="1" type="ORF">ADL15_28075</name>
</gene>
<evidence type="ECO:0000313" key="2">
    <source>
        <dbReference type="Proteomes" id="UP000053244"/>
    </source>
</evidence>
<proteinExistence type="predicted"/>
<dbReference type="AlphaFoldDB" id="A0A101JM72"/>
<reference evidence="1 2" key="1">
    <citation type="submission" date="2015-10" db="EMBL/GenBank/DDBJ databases">
        <authorList>
            <person name="Gilbert D.G."/>
        </authorList>
    </citation>
    <scope>NUCLEOTIDE SEQUENCE [LARGE SCALE GENOMIC DNA]</scope>
    <source>
        <strain evidence="1 2">NRRL B-16712</strain>
    </source>
</reference>